<gene>
    <name evidence="2" type="ORF">SAMN05216252_10893</name>
</gene>
<proteinExistence type="predicted"/>
<dbReference type="AlphaFoldDB" id="A0A239GX87"/>
<keyword evidence="3" id="KW-1185">Reference proteome</keyword>
<dbReference type="EMBL" id="FZOF01000008">
    <property type="protein sequence ID" value="SNS73819.1"/>
    <property type="molecule type" value="Genomic_DNA"/>
</dbReference>
<feature type="signal peptide" evidence="1">
    <location>
        <begin position="1"/>
        <end position="32"/>
    </location>
</feature>
<keyword evidence="1" id="KW-0732">Signal</keyword>
<sequence>MWGLIHMRIRATVAAVSGALALSALAVPAAHADGTAHGFSFPSLTKRTAAPADDAEGDTTISSVVVNAGKPVVLGTTSKLTVKVTLTANDPSGIYDADALLYHGTYPNAVDGAETSVKACGAKNAATYTCTLTYSFTSKETVYKNGLAGTWKVAAYAVGQDGDFVEKDALKTFKVLRTSKVTVNAAPEPVKKGRTITVTGSLTLANWETHKYGGYAGQKVALQFRKAGTTNYVNVKGITSSRTGSLKTTVKAAQDGYYRFNFIGSPTAAPVVAAGDHVDVK</sequence>
<evidence type="ECO:0008006" key="4">
    <source>
        <dbReference type="Google" id="ProtNLM"/>
    </source>
</evidence>
<reference evidence="2 3" key="1">
    <citation type="submission" date="2017-06" db="EMBL/GenBank/DDBJ databases">
        <authorList>
            <person name="Kim H.J."/>
            <person name="Triplett B.A."/>
        </authorList>
    </citation>
    <scope>NUCLEOTIDE SEQUENCE [LARGE SCALE GENOMIC DNA]</scope>
    <source>
        <strain evidence="2 3">CGMCC 4.1858</strain>
    </source>
</reference>
<dbReference type="Proteomes" id="UP000198280">
    <property type="component" value="Unassembled WGS sequence"/>
</dbReference>
<accession>A0A239GX87</accession>
<evidence type="ECO:0000313" key="3">
    <source>
        <dbReference type="Proteomes" id="UP000198280"/>
    </source>
</evidence>
<evidence type="ECO:0000313" key="2">
    <source>
        <dbReference type="EMBL" id="SNS73819.1"/>
    </source>
</evidence>
<organism evidence="2 3">
    <name type="scientific">Actinacidiphila glaucinigra</name>
    <dbReference type="NCBI Taxonomy" id="235986"/>
    <lineage>
        <taxon>Bacteria</taxon>
        <taxon>Bacillati</taxon>
        <taxon>Actinomycetota</taxon>
        <taxon>Actinomycetes</taxon>
        <taxon>Kitasatosporales</taxon>
        <taxon>Streptomycetaceae</taxon>
        <taxon>Actinacidiphila</taxon>
    </lineage>
</organism>
<protein>
    <recommendedName>
        <fullName evidence="4">Calcium-binding protein</fullName>
    </recommendedName>
</protein>
<evidence type="ECO:0000256" key="1">
    <source>
        <dbReference type="SAM" id="SignalP"/>
    </source>
</evidence>
<feature type="chain" id="PRO_5012895987" description="Calcium-binding protein" evidence="1">
    <location>
        <begin position="33"/>
        <end position="281"/>
    </location>
</feature>
<name>A0A239GX87_9ACTN</name>